<comment type="subcellular location">
    <subcellularLocation>
        <location evidence="1">Endoplasmic reticulum lumen</location>
    </subcellularLocation>
</comment>
<comment type="similarity">
    <text evidence="2">Belongs to the SIL1 family.</text>
</comment>
<evidence type="ECO:0000256" key="3">
    <source>
        <dbReference type="ARBA" id="ARBA00015352"/>
    </source>
</evidence>
<keyword evidence="5" id="KW-0732">Signal</keyword>
<dbReference type="AlphaFoldDB" id="A0A0B7A9W9"/>
<dbReference type="PANTHER" id="PTHR19316">
    <property type="entry name" value="PROTEIN FOLDING REGULATOR"/>
    <property type="match status" value="1"/>
</dbReference>
<evidence type="ECO:0000256" key="8">
    <source>
        <dbReference type="ARBA" id="ARBA00023010"/>
    </source>
</evidence>
<dbReference type="PANTHER" id="PTHR19316:SF35">
    <property type="entry name" value="NUCLEOTIDE EXCHANGE FACTOR SIL1"/>
    <property type="match status" value="1"/>
</dbReference>
<evidence type="ECO:0000256" key="5">
    <source>
        <dbReference type="ARBA" id="ARBA00022729"/>
    </source>
</evidence>
<keyword evidence="4" id="KW-0813">Transport</keyword>
<evidence type="ECO:0000256" key="1">
    <source>
        <dbReference type="ARBA" id="ARBA00004319"/>
    </source>
</evidence>
<keyword evidence="7" id="KW-0653">Protein transport</keyword>
<organism evidence="12">
    <name type="scientific">Arion vulgaris</name>
    <dbReference type="NCBI Taxonomy" id="1028688"/>
    <lineage>
        <taxon>Eukaryota</taxon>
        <taxon>Metazoa</taxon>
        <taxon>Spiralia</taxon>
        <taxon>Lophotrochozoa</taxon>
        <taxon>Mollusca</taxon>
        <taxon>Gastropoda</taxon>
        <taxon>Heterobranchia</taxon>
        <taxon>Euthyneura</taxon>
        <taxon>Panpulmonata</taxon>
        <taxon>Eupulmonata</taxon>
        <taxon>Stylommatophora</taxon>
        <taxon>Helicina</taxon>
        <taxon>Arionoidea</taxon>
        <taxon>Arionidae</taxon>
        <taxon>Arion</taxon>
    </lineage>
</organism>
<evidence type="ECO:0000256" key="7">
    <source>
        <dbReference type="ARBA" id="ARBA00022927"/>
    </source>
</evidence>
<dbReference type="SUPFAM" id="SSF48371">
    <property type="entry name" value="ARM repeat"/>
    <property type="match status" value="1"/>
</dbReference>
<dbReference type="InterPro" id="IPR011989">
    <property type="entry name" value="ARM-like"/>
</dbReference>
<keyword evidence="8" id="KW-0811">Translocation</keyword>
<dbReference type="InterPro" id="IPR016024">
    <property type="entry name" value="ARM-type_fold"/>
</dbReference>
<name>A0A0B7A9W9_9EUPU</name>
<keyword evidence="11" id="KW-1133">Transmembrane helix</keyword>
<dbReference type="GO" id="GO:0000774">
    <property type="term" value="F:adenyl-nucleotide exchange factor activity"/>
    <property type="evidence" value="ECO:0007669"/>
    <property type="project" value="TreeGrafter"/>
</dbReference>
<keyword evidence="11" id="KW-0472">Membrane</keyword>
<keyword evidence="6" id="KW-0256">Endoplasmic reticulum</keyword>
<accession>A0A0B7A9W9</accession>
<keyword evidence="10" id="KW-0175">Coiled coil</keyword>
<keyword evidence="11" id="KW-0812">Transmembrane</keyword>
<keyword evidence="9" id="KW-0325">Glycoprotein</keyword>
<evidence type="ECO:0000256" key="4">
    <source>
        <dbReference type="ARBA" id="ARBA00022448"/>
    </source>
</evidence>
<evidence type="ECO:0000256" key="9">
    <source>
        <dbReference type="ARBA" id="ARBA00023180"/>
    </source>
</evidence>
<dbReference type="EMBL" id="HACG01029936">
    <property type="protein sequence ID" value="CEK76801.1"/>
    <property type="molecule type" value="Transcribed_RNA"/>
</dbReference>
<sequence>MSIILKSVQIAHVFGVLIFASVFLYNLSVKSEAVQDDGETGKHAGHNSHSGALTIVAETSYNSDEDDGVITVEGNESVGGIDESLEEFIPTDEWKTVKDGQTIPPGLHIRMDMQTGKKEAKLMVQDTAQSIERWDAGEKIGIINTEKKRYTRDELKEALKEFKYNDEPSSKEHEEEVKNKFRSIDELKKVLKDMNMSVKSEGEIVTELEKELKQKDIEHDRLKIVLLDLEYYLHQIDNARIFSDLGGLKTLLNLMNSTEEDIRETATFTLGAALQSNSKVQVAAVDTGALQQLLKLVSVDPSILVRKKALFALSTLLRQFPYAQKKFLHFGGLSALTELFVDCKDDGVKIKIVTLLTDLLLEYDINVNSAASDDPVQAQRSLQYQEVGLRDSLVKTGWCSIIISMLHSSSGHDNVEKVVTAMLSLTSVCRDEFSPTRPKLQALLSEYQELANEEVKEGSSDVFTSIFSAIQRLVKEVHRVDL</sequence>
<evidence type="ECO:0000256" key="6">
    <source>
        <dbReference type="ARBA" id="ARBA00022824"/>
    </source>
</evidence>
<gene>
    <name evidence="12" type="primary">ORF101591</name>
</gene>
<dbReference type="GO" id="GO:0005788">
    <property type="term" value="C:endoplasmic reticulum lumen"/>
    <property type="evidence" value="ECO:0007669"/>
    <property type="project" value="UniProtKB-SubCell"/>
</dbReference>
<reference evidence="12" key="1">
    <citation type="submission" date="2014-12" db="EMBL/GenBank/DDBJ databases">
        <title>Insight into the proteome of Arion vulgaris.</title>
        <authorList>
            <person name="Aradska J."/>
            <person name="Bulat T."/>
            <person name="Smidak R."/>
            <person name="Sarate P."/>
            <person name="Gangsoo J."/>
            <person name="Sialana F."/>
            <person name="Bilban M."/>
            <person name="Lubec G."/>
        </authorList>
    </citation>
    <scope>NUCLEOTIDE SEQUENCE</scope>
    <source>
        <tissue evidence="12">Skin</tissue>
    </source>
</reference>
<evidence type="ECO:0000256" key="2">
    <source>
        <dbReference type="ARBA" id="ARBA00010588"/>
    </source>
</evidence>
<protein>
    <recommendedName>
        <fullName evidence="3">Nucleotide exchange factor SIL1</fullName>
    </recommendedName>
</protein>
<evidence type="ECO:0000256" key="10">
    <source>
        <dbReference type="SAM" id="Coils"/>
    </source>
</evidence>
<dbReference type="InterPro" id="IPR000225">
    <property type="entry name" value="Armadillo"/>
</dbReference>
<feature type="transmembrane region" description="Helical" evidence="11">
    <location>
        <begin position="7"/>
        <end position="27"/>
    </location>
</feature>
<proteinExistence type="inferred from homology"/>
<evidence type="ECO:0000256" key="11">
    <source>
        <dbReference type="SAM" id="Phobius"/>
    </source>
</evidence>
<evidence type="ECO:0000313" key="12">
    <source>
        <dbReference type="EMBL" id="CEK76801.1"/>
    </source>
</evidence>
<feature type="coiled-coil region" evidence="10">
    <location>
        <begin position="170"/>
        <end position="225"/>
    </location>
</feature>
<dbReference type="Gene3D" id="1.25.10.10">
    <property type="entry name" value="Leucine-rich Repeat Variant"/>
    <property type="match status" value="1"/>
</dbReference>
<dbReference type="GO" id="GO:0015031">
    <property type="term" value="P:protein transport"/>
    <property type="evidence" value="ECO:0007669"/>
    <property type="project" value="UniProtKB-KW"/>
</dbReference>
<dbReference type="InterPro" id="IPR050693">
    <property type="entry name" value="Hsp70_NEF-Inhibitors"/>
</dbReference>
<dbReference type="SMART" id="SM00185">
    <property type="entry name" value="ARM"/>
    <property type="match status" value="3"/>
</dbReference>